<comment type="caution">
    <text evidence="2">The sequence shown here is derived from an EMBL/GenBank/DDBJ whole genome shotgun (WGS) entry which is preliminary data.</text>
</comment>
<dbReference type="PROSITE" id="PS51257">
    <property type="entry name" value="PROKAR_LIPOPROTEIN"/>
    <property type="match status" value="1"/>
</dbReference>
<gene>
    <name evidence="2" type="ORF">S01H4_36854</name>
</gene>
<evidence type="ECO:0000313" key="2">
    <source>
        <dbReference type="EMBL" id="GAG95627.1"/>
    </source>
</evidence>
<name>X1CRN5_9ZZZZ</name>
<keyword evidence="1" id="KW-0472">Membrane</keyword>
<dbReference type="EMBL" id="BART01019738">
    <property type="protein sequence ID" value="GAG95627.1"/>
    <property type="molecule type" value="Genomic_DNA"/>
</dbReference>
<proteinExistence type="predicted"/>
<feature type="non-terminal residue" evidence="2">
    <location>
        <position position="39"/>
    </location>
</feature>
<accession>X1CRN5</accession>
<protein>
    <submittedName>
        <fullName evidence="2">Uncharacterized protein</fullName>
    </submittedName>
</protein>
<sequence length="39" mass="4496">MNKWEKALLIIVFIMVGVSFGCLPEIVIRGDENFDKAWL</sequence>
<feature type="transmembrane region" description="Helical" evidence="1">
    <location>
        <begin position="7"/>
        <end position="28"/>
    </location>
</feature>
<organism evidence="2">
    <name type="scientific">marine sediment metagenome</name>
    <dbReference type="NCBI Taxonomy" id="412755"/>
    <lineage>
        <taxon>unclassified sequences</taxon>
        <taxon>metagenomes</taxon>
        <taxon>ecological metagenomes</taxon>
    </lineage>
</organism>
<keyword evidence="1" id="KW-1133">Transmembrane helix</keyword>
<evidence type="ECO:0000256" key="1">
    <source>
        <dbReference type="SAM" id="Phobius"/>
    </source>
</evidence>
<keyword evidence="1" id="KW-0812">Transmembrane</keyword>
<dbReference type="AlphaFoldDB" id="X1CRN5"/>
<reference evidence="2" key="1">
    <citation type="journal article" date="2014" name="Front. Microbiol.">
        <title>High frequency of phylogenetically diverse reductive dehalogenase-homologous genes in deep subseafloor sedimentary metagenomes.</title>
        <authorList>
            <person name="Kawai M."/>
            <person name="Futagami T."/>
            <person name="Toyoda A."/>
            <person name="Takaki Y."/>
            <person name="Nishi S."/>
            <person name="Hori S."/>
            <person name="Arai W."/>
            <person name="Tsubouchi T."/>
            <person name="Morono Y."/>
            <person name="Uchiyama I."/>
            <person name="Ito T."/>
            <person name="Fujiyama A."/>
            <person name="Inagaki F."/>
            <person name="Takami H."/>
        </authorList>
    </citation>
    <scope>NUCLEOTIDE SEQUENCE</scope>
    <source>
        <strain evidence="2">Expedition CK06-06</strain>
    </source>
</reference>